<comment type="subcellular location">
    <subcellularLocation>
        <location evidence="1 6">Nucleus</location>
    </subcellularLocation>
</comment>
<comment type="subunit">
    <text evidence="6">Heterotrimer.</text>
</comment>
<keyword evidence="5 6" id="KW-0539">Nucleus</keyword>
<dbReference type="PROSITE" id="PS51152">
    <property type="entry name" value="NFYA_HAP2_2"/>
    <property type="match status" value="1"/>
</dbReference>
<dbReference type="InterPro" id="IPR001289">
    <property type="entry name" value="NFYA"/>
</dbReference>
<gene>
    <name evidence="8" type="ORF">AMORRO_LOCUS747</name>
</gene>
<dbReference type="EMBL" id="CAJVPV010000237">
    <property type="protein sequence ID" value="CAG8448116.1"/>
    <property type="molecule type" value="Genomic_DNA"/>
</dbReference>
<dbReference type="GO" id="GO:0005634">
    <property type="term" value="C:nucleus"/>
    <property type="evidence" value="ECO:0007669"/>
    <property type="project" value="UniProtKB-SubCell"/>
</dbReference>
<dbReference type="GO" id="GO:0003700">
    <property type="term" value="F:DNA-binding transcription factor activity"/>
    <property type="evidence" value="ECO:0007669"/>
    <property type="project" value="UniProtKB-UniRule"/>
</dbReference>
<evidence type="ECO:0000256" key="5">
    <source>
        <dbReference type="ARBA" id="ARBA00023242"/>
    </source>
</evidence>
<dbReference type="GO" id="GO:0003677">
    <property type="term" value="F:DNA binding"/>
    <property type="evidence" value="ECO:0007669"/>
    <property type="project" value="UniProtKB-KW"/>
</dbReference>
<comment type="similarity">
    <text evidence="6">Belongs to the NFYA/HAP2 subunit family.</text>
</comment>
<dbReference type="Pfam" id="PF02045">
    <property type="entry name" value="CBFB_NFYA"/>
    <property type="match status" value="1"/>
</dbReference>
<dbReference type="Gene3D" id="6.10.250.2430">
    <property type="match status" value="1"/>
</dbReference>
<dbReference type="PANTHER" id="PTHR12632">
    <property type="entry name" value="TRANSCRIPTION FACTOR NF-Y ALPHA-RELATED"/>
    <property type="match status" value="1"/>
</dbReference>
<evidence type="ECO:0000313" key="9">
    <source>
        <dbReference type="Proteomes" id="UP000789342"/>
    </source>
</evidence>
<evidence type="ECO:0000256" key="1">
    <source>
        <dbReference type="ARBA" id="ARBA00004123"/>
    </source>
</evidence>
<evidence type="ECO:0000313" key="8">
    <source>
        <dbReference type="EMBL" id="CAG8448116.1"/>
    </source>
</evidence>
<keyword evidence="2 6" id="KW-0805">Transcription regulation</keyword>
<keyword evidence="9" id="KW-1185">Reference proteome</keyword>
<comment type="caution">
    <text evidence="8">The sequence shown here is derived from an EMBL/GenBank/DDBJ whole genome shotgun (WGS) entry which is preliminary data.</text>
</comment>
<dbReference type="PRINTS" id="PR00616">
    <property type="entry name" value="CCAATSUBUNTB"/>
</dbReference>
<evidence type="ECO:0000256" key="7">
    <source>
        <dbReference type="SAM" id="MobiDB-lite"/>
    </source>
</evidence>
<organism evidence="8 9">
    <name type="scientific">Acaulospora morrowiae</name>
    <dbReference type="NCBI Taxonomy" id="94023"/>
    <lineage>
        <taxon>Eukaryota</taxon>
        <taxon>Fungi</taxon>
        <taxon>Fungi incertae sedis</taxon>
        <taxon>Mucoromycota</taxon>
        <taxon>Glomeromycotina</taxon>
        <taxon>Glomeromycetes</taxon>
        <taxon>Diversisporales</taxon>
        <taxon>Acaulosporaceae</taxon>
        <taxon>Acaulospora</taxon>
    </lineage>
</organism>
<feature type="region of interest" description="Disordered" evidence="7">
    <location>
        <begin position="145"/>
        <end position="168"/>
    </location>
</feature>
<protein>
    <recommendedName>
        <fullName evidence="6">Transcriptional activator HAP2</fullName>
    </recommendedName>
</protein>
<dbReference type="AlphaFoldDB" id="A0A9N8YU35"/>
<reference evidence="8" key="1">
    <citation type="submission" date="2021-06" db="EMBL/GenBank/DDBJ databases">
        <authorList>
            <person name="Kallberg Y."/>
            <person name="Tangrot J."/>
            <person name="Rosling A."/>
        </authorList>
    </citation>
    <scope>NUCLEOTIDE SEQUENCE</scope>
    <source>
        <strain evidence="8">CL551</strain>
    </source>
</reference>
<comment type="function">
    <text evidence="6">Component of the sequence-specific heterotrimeric transcription factor (NF-Y) which specifically recognizes a 5'-CCAAT-3' box motif found in the promoters of its target genes.</text>
</comment>
<feature type="compositionally biased region" description="Basic and acidic residues" evidence="7">
    <location>
        <begin position="151"/>
        <end position="168"/>
    </location>
</feature>
<accession>A0A9N8YU35</accession>
<name>A0A9N8YU35_9GLOM</name>
<keyword evidence="4 6" id="KW-0804">Transcription</keyword>
<evidence type="ECO:0000256" key="6">
    <source>
        <dbReference type="RuleBase" id="RU367155"/>
    </source>
</evidence>
<evidence type="ECO:0000256" key="4">
    <source>
        <dbReference type="ARBA" id="ARBA00023163"/>
    </source>
</evidence>
<evidence type="ECO:0000256" key="2">
    <source>
        <dbReference type="ARBA" id="ARBA00023015"/>
    </source>
</evidence>
<dbReference type="OrthoDB" id="1097733at2759"/>
<proteinExistence type="inferred from homology"/>
<sequence>MECQNIFPSNLSQVVDNDGLYVAGVNVGAGKAENLVCATGYDHSNNVVYDTVPVEHSVLQYPNLMMTPPLMSPTDIDLKPLITTPYELTDKYHAFPSPPMLINQLYPEQLRDVGSMIPDQTIIEVETKKSLEINKPVENKKQIKVLSPPSIKDENDGKVEESKDKKEDEALFVNPKQYKRILKRRIAREKFEKRYGLSKKRKPYIHESRHVHAMRRPRGPGGRFLNTHENTNANARQNLETCSNFNPSISYVQPEYSEYYQEPGNVYYPIQNPPVQEINWNVAAEPYNYEQNLYESNPINPVVPFDNFNQINNLGSTYSPLVSIDSNENPLFATYIH</sequence>
<evidence type="ECO:0000256" key="3">
    <source>
        <dbReference type="ARBA" id="ARBA00023125"/>
    </source>
</evidence>
<dbReference type="Proteomes" id="UP000789342">
    <property type="component" value="Unassembled WGS sequence"/>
</dbReference>
<keyword evidence="3 6" id="KW-0238">DNA-binding</keyword>
<dbReference type="SMART" id="SM00521">
    <property type="entry name" value="CBF"/>
    <property type="match status" value="1"/>
</dbReference>